<dbReference type="SUPFAM" id="SSF63867">
    <property type="entry name" value="MoeA C-terminal domain-like"/>
    <property type="match status" value="1"/>
</dbReference>
<dbReference type="CDD" id="cd00887">
    <property type="entry name" value="MoeA"/>
    <property type="match status" value="1"/>
</dbReference>
<dbReference type="InterPro" id="IPR036688">
    <property type="entry name" value="MoeA_C_domain_IV_sf"/>
</dbReference>
<dbReference type="Pfam" id="PF03454">
    <property type="entry name" value="MoeA_C"/>
    <property type="match status" value="1"/>
</dbReference>
<evidence type="ECO:0000256" key="10">
    <source>
        <dbReference type="RuleBase" id="RU365090"/>
    </source>
</evidence>
<evidence type="ECO:0000256" key="2">
    <source>
        <dbReference type="ARBA" id="ARBA00003487"/>
    </source>
</evidence>
<dbReference type="SMART" id="SM00852">
    <property type="entry name" value="MoCF_biosynth"/>
    <property type="match status" value="1"/>
</dbReference>
<dbReference type="PANTHER" id="PTHR10192">
    <property type="entry name" value="MOLYBDOPTERIN BIOSYNTHESIS PROTEIN"/>
    <property type="match status" value="1"/>
</dbReference>
<comment type="similarity">
    <text evidence="4 10">Belongs to the MoeA family.</text>
</comment>
<evidence type="ECO:0000313" key="13">
    <source>
        <dbReference type="Proteomes" id="UP000198571"/>
    </source>
</evidence>
<keyword evidence="10" id="KW-0479">Metal-binding</keyword>
<dbReference type="InterPro" id="IPR008284">
    <property type="entry name" value="MoCF_biosynth_CS"/>
</dbReference>
<dbReference type="Gene3D" id="3.90.105.10">
    <property type="entry name" value="Molybdopterin biosynthesis moea protein, domain 2"/>
    <property type="match status" value="1"/>
</dbReference>
<dbReference type="UniPathway" id="UPA00344"/>
<dbReference type="Pfam" id="PF00994">
    <property type="entry name" value="MoCF_biosynth"/>
    <property type="match status" value="1"/>
</dbReference>
<comment type="pathway">
    <text evidence="3 10">Cofactor biosynthesis; molybdopterin biosynthesis.</text>
</comment>
<dbReference type="Pfam" id="PF03453">
    <property type="entry name" value="MoeA_N"/>
    <property type="match status" value="1"/>
</dbReference>
<dbReference type="GO" id="GO:0006777">
    <property type="term" value="P:Mo-molybdopterin cofactor biosynthetic process"/>
    <property type="evidence" value="ECO:0007669"/>
    <property type="project" value="UniProtKB-UniRule"/>
</dbReference>
<comment type="function">
    <text evidence="1 10">Catalyzes the insertion of molybdate into adenylated molybdopterin with the concomitant release of AMP.</text>
</comment>
<name>A0A1H9WJK0_9BACI</name>
<evidence type="ECO:0000256" key="3">
    <source>
        <dbReference type="ARBA" id="ARBA00005046"/>
    </source>
</evidence>
<dbReference type="GO" id="GO:0061599">
    <property type="term" value="F:molybdopterin molybdotransferase activity"/>
    <property type="evidence" value="ECO:0007669"/>
    <property type="project" value="UniProtKB-UniRule"/>
</dbReference>
<reference evidence="13" key="1">
    <citation type="submission" date="2016-10" db="EMBL/GenBank/DDBJ databases">
        <authorList>
            <person name="Varghese N."/>
            <person name="Submissions S."/>
        </authorList>
    </citation>
    <scope>NUCLEOTIDE SEQUENCE [LARGE SCALE GENOMIC DNA]</scope>
    <source>
        <strain evidence="13">S9</strain>
    </source>
</reference>
<dbReference type="SUPFAM" id="SSF53218">
    <property type="entry name" value="Molybdenum cofactor biosynthesis proteins"/>
    <property type="match status" value="1"/>
</dbReference>
<evidence type="ECO:0000256" key="1">
    <source>
        <dbReference type="ARBA" id="ARBA00002901"/>
    </source>
</evidence>
<evidence type="ECO:0000313" key="12">
    <source>
        <dbReference type="EMBL" id="SES34116.1"/>
    </source>
</evidence>
<dbReference type="Gene3D" id="2.40.340.10">
    <property type="entry name" value="MoeA, C-terminal, domain IV"/>
    <property type="match status" value="1"/>
</dbReference>
<dbReference type="InterPro" id="IPR038987">
    <property type="entry name" value="MoeA-like"/>
</dbReference>
<dbReference type="InterPro" id="IPR001453">
    <property type="entry name" value="MoaB/Mog_dom"/>
</dbReference>
<dbReference type="GO" id="GO:0005829">
    <property type="term" value="C:cytosol"/>
    <property type="evidence" value="ECO:0007669"/>
    <property type="project" value="TreeGrafter"/>
</dbReference>
<keyword evidence="8 10" id="KW-0501">Molybdenum cofactor biosynthesis</keyword>
<evidence type="ECO:0000256" key="5">
    <source>
        <dbReference type="ARBA" id="ARBA00013269"/>
    </source>
</evidence>
<dbReference type="GO" id="GO:0046872">
    <property type="term" value="F:metal ion binding"/>
    <property type="evidence" value="ECO:0007669"/>
    <property type="project" value="UniProtKB-UniRule"/>
</dbReference>
<dbReference type="Pfam" id="PF12727">
    <property type="entry name" value="PBP_like"/>
    <property type="match status" value="1"/>
</dbReference>
<dbReference type="PANTHER" id="PTHR10192:SF16">
    <property type="entry name" value="MOLYBDOPTERIN MOLYBDENUMTRANSFERASE"/>
    <property type="match status" value="1"/>
</dbReference>
<dbReference type="Gene3D" id="3.40.980.10">
    <property type="entry name" value="MoaB/Mog-like domain"/>
    <property type="match status" value="1"/>
</dbReference>
<comment type="function">
    <text evidence="2">May be involved in the biosynthesis of molybdopterin.</text>
</comment>
<keyword evidence="7 10" id="KW-0500">Molybdenum</keyword>
<evidence type="ECO:0000259" key="11">
    <source>
        <dbReference type="SMART" id="SM00852"/>
    </source>
</evidence>
<dbReference type="EC" id="2.10.1.1" evidence="5 10"/>
<dbReference type="InterPro" id="IPR036425">
    <property type="entry name" value="MoaB/Mog-like_dom_sf"/>
</dbReference>
<dbReference type="PROSITE" id="PS01079">
    <property type="entry name" value="MOCF_BIOSYNTHESIS_2"/>
    <property type="match status" value="1"/>
</dbReference>
<dbReference type="InterPro" id="IPR005110">
    <property type="entry name" value="MoeA_linker/N"/>
</dbReference>
<accession>A0A1H9WJK0</accession>
<organism evidence="12 13">
    <name type="scientific">Salipaludibacillus aurantiacus</name>
    <dbReference type="NCBI Taxonomy" id="1601833"/>
    <lineage>
        <taxon>Bacteria</taxon>
        <taxon>Bacillati</taxon>
        <taxon>Bacillota</taxon>
        <taxon>Bacilli</taxon>
        <taxon>Bacillales</taxon>
        <taxon>Bacillaceae</taxon>
    </lineage>
</organism>
<dbReference type="InterPro" id="IPR036135">
    <property type="entry name" value="MoeA_linker/N_sf"/>
</dbReference>
<sequence length="640" mass="70609">MKTKQERTIYLEDTPRQDALERCLNLMELTDITEDVEVQNAVGRITAEPVYACASNPHFHASAMDGIAVRAKDTETAHESNPLRLKEEADFEYVDTGNPIPHGFDAVIMIEDVNEVTDGELEIIAPAVPWQRIRPIGEDITYGEMLLSQGHKIRPVDAGALLAASVKEVKVIRKPAVRIYPSGSELVSPHEPLKSGKLIEFNGTIFSEMVKEWGGEPELMPIVKDDPEAIRAALSEGVEAADIVIINAGSSAGSKDFTAGVIEEMGEVITHGIATRPGKPVVIGKVNGTIVIGIPGYPVSAYFVMEWFVEPLICRFLDVPVPEREKLTVHAGRRIVSSMGSEDFIRVNIGYVNGRFVANPLTRSASVTMSLVKADGIVTLPADQLGVEQGEKMTAVLTKPRTEIQSSVLFSGSHDLSVDILSSHLKKEDGLTRIIASHTGSMAGLMAIKRGEAHLTGLHLFDPATGTYNLPYIEKFLRNMKLVLLPFLQRQQGLMVPKGNPYSIQNISHIAEKEARYVNRQKGAGTRMLFDHLLKENGLKPENITGYNREMFTHLSVAAEVKMEARAVGMGIYSAAQAMDLDFIPVEEESYDLLMTQEFFESKQGRLLFHTLKSRQFKESVEQLGGYTVNDNLEARYIKI</sequence>
<comment type="cofactor">
    <cofactor evidence="10">
        <name>Mg(2+)</name>
        <dbReference type="ChEBI" id="CHEBI:18420"/>
    </cofactor>
</comment>
<proteinExistence type="inferred from homology"/>
<dbReference type="STRING" id="1601833.SAMN05518684_11787"/>
<keyword evidence="10" id="KW-0808">Transferase</keyword>
<keyword evidence="13" id="KW-1185">Reference proteome</keyword>
<feature type="domain" description="MoaB/Mog" evidence="11">
    <location>
        <begin position="178"/>
        <end position="315"/>
    </location>
</feature>
<evidence type="ECO:0000256" key="4">
    <source>
        <dbReference type="ARBA" id="ARBA00010763"/>
    </source>
</evidence>
<gene>
    <name evidence="12" type="ORF">SAMN05518684_11787</name>
</gene>
<evidence type="ECO:0000256" key="7">
    <source>
        <dbReference type="ARBA" id="ARBA00022505"/>
    </source>
</evidence>
<dbReference type="SUPFAM" id="SSF63882">
    <property type="entry name" value="MoeA N-terminal region -like"/>
    <property type="match status" value="1"/>
</dbReference>
<dbReference type="AlphaFoldDB" id="A0A1H9WJK0"/>
<dbReference type="SUPFAM" id="SSF53850">
    <property type="entry name" value="Periplasmic binding protein-like II"/>
    <property type="match status" value="1"/>
</dbReference>
<dbReference type="EMBL" id="FOGT01000017">
    <property type="protein sequence ID" value="SES34116.1"/>
    <property type="molecule type" value="Genomic_DNA"/>
</dbReference>
<comment type="catalytic activity">
    <reaction evidence="9">
        <text>adenylyl-molybdopterin + molybdate = Mo-molybdopterin + AMP + H(+)</text>
        <dbReference type="Rhea" id="RHEA:35047"/>
        <dbReference type="ChEBI" id="CHEBI:15378"/>
        <dbReference type="ChEBI" id="CHEBI:36264"/>
        <dbReference type="ChEBI" id="CHEBI:62727"/>
        <dbReference type="ChEBI" id="CHEBI:71302"/>
        <dbReference type="ChEBI" id="CHEBI:456215"/>
        <dbReference type="EC" id="2.10.1.1"/>
    </reaction>
</comment>
<dbReference type="Gene3D" id="2.170.190.11">
    <property type="entry name" value="Molybdopterin biosynthesis moea protein, domain 3"/>
    <property type="match status" value="1"/>
</dbReference>
<evidence type="ECO:0000256" key="9">
    <source>
        <dbReference type="ARBA" id="ARBA00047317"/>
    </source>
</evidence>
<dbReference type="NCBIfam" id="NF011068">
    <property type="entry name" value="PRK14498.1"/>
    <property type="match status" value="1"/>
</dbReference>
<dbReference type="OrthoDB" id="9804758at2"/>
<keyword evidence="10" id="KW-0460">Magnesium</keyword>
<protein>
    <recommendedName>
        <fullName evidence="6 10">Molybdopterin molybdenumtransferase</fullName>
        <ecNumber evidence="5 10">2.10.1.1</ecNumber>
    </recommendedName>
</protein>
<dbReference type="NCBIfam" id="TIGR00177">
    <property type="entry name" value="molyb_syn"/>
    <property type="match status" value="1"/>
</dbReference>
<dbReference type="InterPro" id="IPR005111">
    <property type="entry name" value="MoeA_C_domain_IV"/>
</dbReference>
<evidence type="ECO:0000256" key="8">
    <source>
        <dbReference type="ARBA" id="ARBA00023150"/>
    </source>
</evidence>
<dbReference type="Proteomes" id="UP000198571">
    <property type="component" value="Unassembled WGS sequence"/>
</dbReference>
<evidence type="ECO:0000256" key="6">
    <source>
        <dbReference type="ARBA" id="ARBA00021108"/>
    </source>
</evidence>
<dbReference type="RefSeq" id="WP_093054834.1">
    <property type="nucleotide sequence ID" value="NZ_FOGT01000017.1"/>
</dbReference>
<dbReference type="InterPro" id="IPR024370">
    <property type="entry name" value="PBP_domain"/>
</dbReference>